<evidence type="ECO:0000256" key="4">
    <source>
        <dbReference type="ARBA" id="ARBA00022741"/>
    </source>
</evidence>
<keyword evidence="4" id="KW-0547">Nucleotide-binding</keyword>
<dbReference type="PANTHER" id="PTHR48006">
    <property type="entry name" value="LEUCINE-RICH REPEAT-CONTAINING PROTEIN DDB_G0281931-RELATED"/>
    <property type="match status" value="1"/>
</dbReference>
<feature type="domain" description="Protein kinase" evidence="11">
    <location>
        <begin position="291"/>
        <end position="586"/>
    </location>
</feature>
<dbReference type="InterPro" id="IPR008271">
    <property type="entry name" value="Ser/Thr_kinase_AS"/>
</dbReference>
<accession>A0A1D1Z2M1</accession>
<dbReference type="GO" id="GO:0004674">
    <property type="term" value="F:protein serine/threonine kinase activity"/>
    <property type="evidence" value="ECO:0007669"/>
    <property type="project" value="UniProtKB-KW"/>
</dbReference>
<evidence type="ECO:0000256" key="3">
    <source>
        <dbReference type="ARBA" id="ARBA00022679"/>
    </source>
</evidence>
<proteinExistence type="predicted"/>
<dbReference type="SUPFAM" id="SSF56112">
    <property type="entry name" value="Protein kinase-like (PK-like)"/>
    <property type="match status" value="1"/>
</dbReference>
<evidence type="ECO:0000256" key="2">
    <source>
        <dbReference type="ARBA" id="ARBA00022527"/>
    </source>
</evidence>
<dbReference type="Pfam" id="PF19160">
    <property type="entry name" value="SPARK"/>
    <property type="match status" value="1"/>
</dbReference>
<dbReference type="PROSITE" id="PS50011">
    <property type="entry name" value="PROTEIN_KINASE_DOM"/>
    <property type="match status" value="1"/>
</dbReference>
<name>A0A1D1Z2M1_9ARAE</name>
<evidence type="ECO:0000256" key="10">
    <source>
        <dbReference type="SAM" id="SignalP"/>
    </source>
</evidence>
<dbReference type="PANTHER" id="PTHR48006:SF102">
    <property type="entry name" value="LEUCINE-RICH REPEAT-CONTAINING PROTEIN DDB_G0281931-RELATED"/>
    <property type="match status" value="1"/>
</dbReference>
<dbReference type="GO" id="GO:0005524">
    <property type="term" value="F:ATP binding"/>
    <property type="evidence" value="ECO:0007669"/>
    <property type="project" value="UniProtKB-KW"/>
</dbReference>
<evidence type="ECO:0000256" key="5">
    <source>
        <dbReference type="ARBA" id="ARBA00022777"/>
    </source>
</evidence>
<keyword evidence="6" id="KW-0067">ATP-binding</keyword>
<evidence type="ECO:0000256" key="1">
    <source>
        <dbReference type="ARBA" id="ARBA00012513"/>
    </source>
</evidence>
<reference evidence="12" key="1">
    <citation type="submission" date="2015-07" db="EMBL/GenBank/DDBJ databases">
        <title>Transcriptome Assembly of Anthurium amnicola.</title>
        <authorList>
            <person name="Suzuki J."/>
        </authorList>
    </citation>
    <scope>NUCLEOTIDE SEQUENCE</scope>
</reference>
<comment type="catalytic activity">
    <reaction evidence="8">
        <text>L-seryl-[protein] + ATP = O-phospho-L-seryl-[protein] + ADP + H(+)</text>
        <dbReference type="Rhea" id="RHEA:17989"/>
        <dbReference type="Rhea" id="RHEA-COMP:9863"/>
        <dbReference type="Rhea" id="RHEA-COMP:11604"/>
        <dbReference type="ChEBI" id="CHEBI:15378"/>
        <dbReference type="ChEBI" id="CHEBI:29999"/>
        <dbReference type="ChEBI" id="CHEBI:30616"/>
        <dbReference type="ChEBI" id="CHEBI:83421"/>
        <dbReference type="ChEBI" id="CHEBI:456216"/>
        <dbReference type="EC" id="2.7.11.1"/>
    </reaction>
</comment>
<keyword evidence="5 12" id="KW-0418">Kinase</keyword>
<dbReference type="Gene3D" id="1.10.510.10">
    <property type="entry name" value="Transferase(Phosphotransferase) domain 1"/>
    <property type="match status" value="1"/>
</dbReference>
<dbReference type="SMART" id="SM00220">
    <property type="entry name" value="S_TKc"/>
    <property type="match status" value="1"/>
</dbReference>
<dbReference type="FunFam" id="1.10.510.10:FF:000530">
    <property type="entry name" value="probable receptor-like protein kinase At5g59700"/>
    <property type="match status" value="1"/>
</dbReference>
<dbReference type="InterPro" id="IPR000719">
    <property type="entry name" value="Prot_kinase_dom"/>
</dbReference>
<dbReference type="EC" id="2.7.11.1" evidence="1"/>
<feature type="region of interest" description="Disordered" evidence="9">
    <location>
        <begin position="565"/>
        <end position="592"/>
    </location>
</feature>
<dbReference type="Gene3D" id="3.30.200.20">
    <property type="entry name" value="Phosphorylase Kinase, domain 1"/>
    <property type="match status" value="1"/>
</dbReference>
<organism evidence="12">
    <name type="scientific">Anthurium amnicola</name>
    <dbReference type="NCBI Taxonomy" id="1678845"/>
    <lineage>
        <taxon>Eukaryota</taxon>
        <taxon>Viridiplantae</taxon>
        <taxon>Streptophyta</taxon>
        <taxon>Embryophyta</taxon>
        <taxon>Tracheophyta</taxon>
        <taxon>Spermatophyta</taxon>
        <taxon>Magnoliopsida</taxon>
        <taxon>Liliopsida</taxon>
        <taxon>Araceae</taxon>
        <taxon>Pothoideae</taxon>
        <taxon>Potheae</taxon>
        <taxon>Anthurium</taxon>
    </lineage>
</organism>
<evidence type="ECO:0000259" key="11">
    <source>
        <dbReference type="PROSITE" id="PS50011"/>
    </source>
</evidence>
<gene>
    <name evidence="12" type="primary">CRK3_1</name>
    <name evidence="12" type="ORF">g.112638</name>
</gene>
<feature type="chain" id="PRO_5008900671" description="non-specific serine/threonine protein kinase" evidence="10">
    <location>
        <begin position="30"/>
        <end position="592"/>
    </location>
</feature>
<evidence type="ECO:0000256" key="7">
    <source>
        <dbReference type="ARBA" id="ARBA00047899"/>
    </source>
</evidence>
<dbReference type="PROSITE" id="PS00108">
    <property type="entry name" value="PROTEIN_KINASE_ST"/>
    <property type="match status" value="1"/>
</dbReference>
<protein>
    <recommendedName>
        <fullName evidence="1">non-specific serine/threonine protein kinase</fullName>
        <ecNumber evidence="1">2.7.11.1</ecNumber>
    </recommendedName>
</protein>
<keyword evidence="2" id="KW-0723">Serine/threonine-protein kinase</keyword>
<dbReference type="AlphaFoldDB" id="A0A1D1Z2M1"/>
<feature type="signal peptide" evidence="10">
    <location>
        <begin position="1"/>
        <end position="29"/>
    </location>
</feature>
<dbReference type="Pfam" id="PF00069">
    <property type="entry name" value="Pkinase"/>
    <property type="match status" value="1"/>
</dbReference>
<evidence type="ECO:0000256" key="6">
    <source>
        <dbReference type="ARBA" id="ARBA00022840"/>
    </source>
</evidence>
<keyword evidence="12" id="KW-0675">Receptor</keyword>
<dbReference type="InterPro" id="IPR011009">
    <property type="entry name" value="Kinase-like_dom_sf"/>
</dbReference>
<dbReference type="EMBL" id="GDJX01006822">
    <property type="protein sequence ID" value="JAT61114.1"/>
    <property type="molecule type" value="Transcribed_RNA"/>
</dbReference>
<evidence type="ECO:0000256" key="9">
    <source>
        <dbReference type="SAM" id="MobiDB-lite"/>
    </source>
</evidence>
<dbReference type="InterPro" id="IPR043891">
    <property type="entry name" value="SPARK"/>
</dbReference>
<keyword evidence="3" id="KW-0808">Transferase</keyword>
<dbReference type="InterPro" id="IPR051824">
    <property type="entry name" value="LRR_Rcpt-Like_S/T_Kinase"/>
</dbReference>
<evidence type="ECO:0000313" key="12">
    <source>
        <dbReference type="EMBL" id="JAT61114.1"/>
    </source>
</evidence>
<keyword evidence="10" id="KW-0732">Signal</keyword>
<sequence>MELRCPHGLVPLTWVFLQLLISHAPPADAAGCVLDFSKYPYTPAGECVGVNDSKVRAWGSIETTRCCENALVTLSQALASRANWTSQIFLTREDWEGCDHAFHPEPAVSISSCGFSDLYGGSTRCSSLDLASLRQNNTYHYSDAVGRCSQITAPAFERECRGCIDGLLEMRNGIIKQLEVEGNNTEEAVCGVAVIVAVAASGIWDSRWVHGLYSCLPALNTEEQAISKVRYIVPKALLATGAATIGLILVIALIKYVTMKPDKPIEGKVISTWSGLYRFSKSEIQKAINHGNQKVPLGSGSAGSVYQGVLPSGQLVAIKHIYKGAMSDSFIREVEEHSRIRHPNLVCLFGCCIEGGEKYLVYEYCSNGNLAHNLLRSDNVLPWDKRVKILRDCALALRFLHYYPDGCIVHRDIKLTNILLTEKMDPKLSDFGLARMIGMDETKVFTEVRGTIGYMDPEYMTNAKLTCASDIYSFGIVALQLLSGRKVIELNIDARDILTKKARDVAQKKRALEDFVDPRLDGIVNLVDFDSILQVAVLSVASSSKGRPSSDDLFSELDRIWKDTLASMPPRERSERNSSSVQHPESLEVLEV</sequence>
<evidence type="ECO:0000256" key="8">
    <source>
        <dbReference type="ARBA" id="ARBA00048679"/>
    </source>
</evidence>
<comment type="catalytic activity">
    <reaction evidence="7">
        <text>L-threonyl-[protein] + ATP = O-phospho-L-threonyl-[protein] + ADP + H(+)</text>
        <dbReference type="Rhea" id="RHEA:46608"/>
        <dbReference type="Rhea" id="RHEA-COMP:11060"/>
        <dbReference type="Rhea" id="RHEA-COMP:11605"/>
        <dbReference type="ChEBI" id="CHEBI:15378"/>
        <dbReference type="ChEBI" id="CHEBI:30013"/>
        <dbReference type="ChEBI" id="CHEBI:30616"/>
        <dbReference type="ChEBI" id="CHEBI:61977"/>
        <dbReference type="ChEBI" id="CHEBI:456216"/>
        <dbReference type="EC" id="2.7.11.1"/>
    </reaction>
</comment>